<sequence>MELVIHQQIYYSNKNLVPLRDVAESLLALEAVIRQSPDVLDALFPGTKISSVDVFINELKSDSIWEDLIVKFVFGSQQKLDELINNIRERVGMDNLVRNPKLLSIVIITMVFAGATYFMLRDKKATPEQKSTIEANNNTIINIGAGLLEFDALEFKALIEGAVKDKDTLARNAIKVVRPAKRDPDASITFNGNSELMITPASIQAMPQVIPEPEDEQFVEDFPAIDLEIRATDLDSTKRGWAVVVPELGKNRVRLQIDPSINPEIIAEQRRFKGSVTVIFGYDKQNNKVPKLVFLRKIVDELANQ</sequence>
<keyword evidence="1" id="KW-0472">Membrane</keyword>
<keyword evidence="3" id="KW-1185">Reference proteome</keyword>
<gene>
    <name evidence="2" type="ORF">WOB96_14370</name>
</gene>
<protein>
    <submittedName>
        <fullName evidence="2">Uncharacterized protein</fullName>
    </submittedName>
</protein>
<proteinExistence type="predicted"/>
<evidence type="ECO:0000313" key="3">
    <source>
        <dbReference type="Proteomes" id="UP001446205"/>
    </source>
</evidence>
<dbReference type="Proteomes" id="UP001446205">
    <property type="component" value="Unassembled WGS sequence"/>
</dbReference>
<evidence type="ECO:0000256" key="1">
    <source>
        <dbReference type="SAM" id="Phobius"/>
    </source>
</evidence>
<reference evidence="2 3" key="1">
    <citation type="submission" date="2024-04" db="EMBL/GenBank/DDBJ databases">
        <authorList>
            <person name="Abashina T."/>
            <person name="Shaikin A."/>
        </authorList>
    </citation>
    <scope>NUCLEOTIDE SEQUENCE [LARGE SCALE GENOMIC DNA]</scope>
    <source>
        <strain evidence="2 3">AAFK</strain>
    </source>
</reference>
<dbReference type="RefSeq" id="WP_341371991.1">
    <property type="nucleotide sequence ID" value="NZ_JBBPCO010000023.1"/>
</dbReference>
<feature type="transmembrane region" description="Helical" evidence="1">
    <location>
        <begin position="102"/>
        <end position="120"/>
    </location>
</feature>
<keyword evidence="1" id="KW-1133">Transmembrane helix</keyword>
<comment type="caution">
    <text evidence="2">The sequence shown here is derived from an EMBL/GenBank/DDBJ whole genome shotgun (WGS) entry which is preliminary data.</text>
</comment>
<dbReference type="EMBL" id="JBBPCO010000023">
    <property type="protein sequence ID" value="MEK8090935.1"/>
    <property type="molecule type" value="Genomic_DNA"/>
</dbReference>
<keyword evidence="1" id="KW-0812">Transmembrane</keyword>
<accession>A0ABU9DBP3</accession>
<evidence type="ECO:0000313" key="2">
    <source>
        <dbReference type="EMBL" id="MEK8090935.1"/>
    </source>
</evidence>
<organism evidence="2 3">
    <name type="scientific">Thermithiobacillus plumbiphilus</name>
    <dbReference type="NCBI Taxonomy" id="1729899"/>
    <lineage>
        <taxon>Bacteria</taxon>
        <taxon>Pseudomonadati</taxon>
        <taxon>Pseudomonadota</taxon>
        <taxon>Acidithiobacillia</taxon>
        <taxon>Acidithiobacillales</taxon>
        <taxon>Thermithiobacillaceae</taxon>
        <taxon>Thermithiobacillus</taxon>
    </lineage>
</organism>
<name>A0ABU9DBP3_9PROT</name>